<accession>A0A2G8KYW1</accession>
<reference evidence="2 3" key="1">
    <citation type="journal article" date="2017" name="PLoS Biol.">
        <title>The sea cucumber genome provides insights into morphological evolution and visceral regeneration.</title>
        <authorList>
            <person name="Zhang X."/>
            <person name="Sun L."/>
            <person name="Yuan J."/>
            <person name="Sun Y."/>
            <person name="Gao Y."/>
            <person name="Zhang L."/>
            <person name="Li S."/>
            <person name="Dai H."/>
            <person name="Hamel J.F."/>
            <person name="Liu C."/>
            <person name="Yu Y."/>
            <person name="Liu S."/>
            <person name="Lin W."/>
            <person name="Guo K."/>
            <person name="Jin S."/>
            <person name="Xu P."/>
            <person name="Storey K.B."/>
            <person name="Huan P."/>
            <person name="Zhang T."/>
            <person name="Zhou Y."/>
            <person name="Zhang J."/>
            <person name="Lin C."/>
            <person name="Li X."/>
            <person name="Xing L."/>
            <person name="Huo D."/>
            <person name="Sun M."/>
            <person name="Wang L."/>
            <person name="Mercier A."/>
            <person name="Li F."/>
            <person name="Yang H."/>
            <person name="Xiang J."/>
        </authorList>
    </citation>
    <scope>NUCLEOTIDE SEQUENCE [LARGE SCALE GENOMIC DNA]</scope>
    <source>
        <strain evidence="2">Shaxun</strain>
        <tissue evidence="2">Muscle</tissue>
    </source>
</reference>
<protein>
    <submittedName>
        <fullName evidence="2">Uncharacterized protein</fullName>
    </submittedName>
</protein>
<dbReference type="Proteomes" id="UP000230750">
    <property type="component" value="Unassembled WGS sequence"/>
</dbReference>
<evidence type="ECO:0000313" key="2">
    <source>
        <dbReference type="EMBL" id="PIK53187.1"/>
    </source>
</evidence>
<sequence>MRHHIWRDLATAMLPYQLLGIVPFSPSLKSKAFRVKKMMDGFFEPQDMLEGNNSSVVKLFPCRWKLLDAPLQESRRKPLSLRSRSKLLSCEVATTPFPAKSPQAPLLRSPRRPLSSEVTATPLRRSRHKPHLHVKSEVAARSLQASLRRSRRKPFPAKSPQAPFLRSRRRPLSGEVTEPPFRRIRHKPHLHVKSEVAARSLQALSGEVAASPFPAKSLQAPFCEVAAGPSGEVTATPFPAKSPQASFACEK</sequence>
<feature type="compositionally biased region" description="Low complexity" evidence="1">
    <location>
        <begin position="105"/>
        <end position="116"/>
    </location>
</feature>
<dbReference type="EMBL" id="MRZV01000296">
    <property type="protein sequence ID" value="PIK53187.1"/>
    <property type="molecule type" value="Genomic_DNA"/>
</dbReference>
<feature type="region of interest" description="Disordered" evidence="1">
    <location>
        <begin position="99"/>
        <end position="131"/>
    </location>
</feature>
<evidence type="ECO:0000313" key="3">
    <source>
        <dbReference type="Proteomes" id="UP000230750"/>
    </source>
</evidence>
<dbReference type="OrthoDB" id="6214513at2759"/>
<gene>
    <name evidence="2" type="ORF">BSL78_09897</name>
</gene>
<feature type="region of interest" description="Disordered" evidence="1">
    <location>
        <begin position="146"/>
        <end position="175"/>
    </location>
</feature>
<keyword evidence="3" id="KW-1185">Reference proteome</keyword>
<evidence type="ECO:0000256" key="1">
    <source>
        <dbReference type="SAM" id="MobiDB-lite"/>
    </source>
</evidence>
<organism evidence="2 3">
    <name type="scientific">Stichopus japonicus</name>
    <name type="common">Sea cucumber</name>
    <dbReference type="NCBI Taxonomy" id="307972"/>
    <lineage>
        <taxon>Eukaryota</taxon>
        <taxon>Metazoa</taxon>
        <taxon>Echinodermata</taxon>
        <taxon>Eleutherozoa</taxon>
        <taxon>Echinozoa</taxon>
        <taxon>Holothuroidea</taxon>
        <taxon>Aspidochirotacea</taxon>
        <taxon>Aspidochirotida</taxon>
        <taxon>Stichopodidae</taxon>
        <taxon>Apostichopus</taxon>
    </lineage>
</organism>
<comment type="caution">
    <text evidence="2">The sequence shown here is derived from an EMBL/GenBank/DDBJ whole genome shotgun (WGS) entry which is preliminary data.</text>
</comment>
<dbReference type="AlphaFoldDB" id="A0A2G8KYW1"/>
<proteinExistence type="predicted"/>
<name>A0A2G8KYW1_STIJA</name>